<dbReference type="EMBL" id="FNFF01000005">
    <property type="protein sequence ID" value="SDK23894.1"/>
    <property type="molecule type" value="Genomic_DNA"/>
</dbReference>
<dbReference type="Pfam" id="PF12697">
    <property type="entry name" value="Abhydrolase_6"/>
    <property type="match status" value="1"/>
</dbReference>
<dbReference type="RefSeq" id="WP_093610802.1">
    <property type="nucleotide sequence ID" value="NZ_FNFF01000005.1"/>
</dbReference>
<dbReference type="GO" id="GO:0003824">
    <property type="term" value="F:catalytic activity"/>
    <property type="evidence" value="ECO:0007669"/>
    <property type="project" value="UniProtKB-ARBA"/>
</dbReference>
<evidence type="ECO:0000259" key="1">
    <source>
        <dbReference type="Pfam" id="PF12697"/>
    </source>
</evidence>
<dbReference type="AlphaFoldDB" id="A0A1G9AAN8"/>
<feature type="domain" description="AB hydrolase-1" evidence="1">
    <location>
        <begin position="37"/>
        <end position="274"/>
    </location>
</feature>
<dbReference type="PANTHER" id="PTHR43689">
    <property type="entry name" value="HYDROLASE"/>
    <property type="match status" value="1"/>
</dbReference>
<evidence type="ECO:0000313" key="2">
    <source>
        <dbReference type="EMBL" id="SDK23894.1"/>
    </source>
</evidence>
<keyword evidence="3" id="KW-1185">Reference proteome</keyword>
<sequence>METNASWLPEPVHITVDGASVATYVLGPEERTPLRDVVFCHGTPWSSQVWAAAAHHLSRSCRVFLWDMPGYGRSTKDQAVPVDLASQMSRFAQLLAYWRLDRPHVVAHDIGGAVALGAHLLHDSAYADLFLWDAVTLDPWGSPFFRLVADHVDVFTELPAALHMALVREYVAGAAHRPLTPQWVDALSRPWSGAPGQAAFYRQMAALRPEHTRPVVARLPEVRCPVTIGWGARDPWIPAGQAARLKDSLPGNPTVTELADVGHLAPVEAPSQVTRALEEWLASSGTYAP</sequence>
<dbReference type="InterPro" id="IPR029058">
    <property type="entry name" value="AB_hydrolase_fold"/>
</dbReference>
<dbReference type="PRINTS" id="PR00111">
    <property type="entry name" value="ABHYDROLASE"/>
</dbReference>
<dbReference type="SUPFAM" id="SSF53474">
    <property type="entry name" value="alpha/beta-Hydrolases"/>
    <property type="match status" value="1"/>
</dbReference>
<evidence type="ECO:0000313" key="3">
    <source>
        <dbReference type="Proteomes" id="UP000199155"/>
    </source>
</evidence>
<dbReference type="OrthoDB" id="334507at2"/>
<proteinExistence type="predicted"/>
<dbReference type="InterPro" id="IPR000073">
    <property type="entry name" value="AB_hydrolase_1"/>
</dbReference>
<organism evidence="2 3">
    <name type="scientific">Streptomyces indicus</name>
    <dbReference type="NCBI Taxonomy" id="417292"/>
    <lineage>
        <taxon>Bacteria</taxon>
        <taxon>Bacillati</taxon>
        <taxon>Actinomycetota</taxon>
        <taxon>Actinomycetes</taxon>
        <taxon>Kitasatosporales</taxon>
        <taxon>Streptomycetaceae</taxon>
        <taxon>Streptomyces</taxon>
    </lineage>
</organism>
<accession>A0A1G9AAN8</accession>
<reference evidence="2 3" key="1">
    <citation type="submission" date="2016-10" db="EMBL/GenBank/DDBJ databases">
        <authorList>
            <person name="de Groot N.N."/>
        </authorList>
    </citation>
    <scope>NUCLEOTIDE SEQUENCE [LARGE SCALE GENOMIC DNA]</scope>
    <source>
        <strain evidence="2 3">CGMCC 4.5727</strain>
    </source>
</reference>
<dbReference type="Proteomes" id="UP000199155">
    <property type="component" value="Unassembled WGS sequence"/>
</dbReference>
<name>A0A1G9AAN8_9ACTN</name>
<dbReference type="STRING" id="417292.SAMN05421806_105439"/>
<protein>
    <submittedName>
        <fullName evidence="2">Pimeloyl-ACP methyl ester carboxylesterase</fullName>
    </submittedName>
</protein>
<gene>
    <name evidence="2" type="ORF">SAMN05421806_105439</name>
</gene>
<dbReference type="Gene3D" id="3.40.50.1820">
    <property type="entry name" value="alpha/beta hydrolase"/>
    <property type="match status" value="1"/>
</dbReference>
<dbReference type="PANTHER" id="PTHR43689:SF8">
    <property type="entry name" value="ALPHA_BETA-HYDROLASES SUPERFAMILY PROTEIN"/>
    <property type="match status" value="1"/>
</dbReference>